<keyword evidence="2" id="KW-1185">Reference proteome</keyword>
<proteinExistence type="predicted"/>
<dbReference type="KEGG" id="rsin:B6N60_05093"/>
<protein>
    <submittedName>
        <fullName evidence="1">Uncharacterized protein</fullName>
    </submittedName>
</protein>
<dbReference type="EMBL" id="CP021056">
    <property type="protein sequence ID" value="QXE26362.1"/>
    <property type="molecule type" value="Genomic_DNA"/>
</dbReference>
<evidence type="ECO:0000313" key="1">
    <source>
        <dbReference type="EMBL" id="QXE26362.1"/>
    </source>
</evidence>
<sequence length="40" mass="4819">MILHYQADEYRKFPVTKVNLRLIQFVCWGKWGNTSLNGKY</sequence>
<dbReference type="AlphaFoldDB" id="A0A975TCW8"/>
<evidence type="ECO:0000313" key="2">
    <source>
        <dbReference type="Proteomes" id="UP000683511"/>
    </source>
</evidence>
<gene>
    <name evidence="1" type="ORF">B6N60_05093</name>
</gene>
<reference evidence="1" key="1">
    <citation type="submission" date="2017-04" db="EMBL/GenBank/DDBJ databases">
        <title>Genome deletions in a multicellular cyanobacterial endosymbiont for morphological adaptation in marine diatoms.</title>
        <authorList>
            <person name="Wang Y."/>
            <person name="Gao H."/>
            <person name="Li R."/>
            <person name="Xu X."/>
        </authorList>
    </citation>
    <scope>NUCLEOTIDE SEQUENCE</scope>
    <source>
        <strain evidence="1">FACHB 800</strain>
    </source>
</reference>
<dbReference type="Proteomes" id="UP000683511">
    <property type="component" value="Chromosome"/>
</dbReference>
<organism evidence="1 2">
    <name type="scientific">Richelia sinica FACHB-800</name>
    <dbReference type="NCBI Taxonomy" id="1357546"/>
    <lineage>
        <taxon>Bacteria</taxon>
        <taxon>Bacillati</taxon>
        <taxon>Cyanobacteriota</taxon>
        <taxon>Cyanophyceae</taxon>
        <taxon>Nostocales</taxon>
        <taxon>Nostocaceae</taxon>
        <taxon>Richelia</taxon>
    </lineage>
</organism>
<accession>A0A975TCW8</accession>
<name>A0A975TCW8_9NOST</name>